<dbReference type="PANTHER" id="PTHR10683">
    <property type="entry name" value="TRANSALDOLASE"/>
    <property type="match status" value="1"/>
</dbReference>
<dbReference type="AlphaFoldDB" id="K1M0F5"/>
<sequence>MKLILDTADIRKIERYLEYLPVYGVTTNPSIIKKSNPNSFETSMKNIKSLLSKEQSLHIQTVSSDFNAIIREAEYIIDKIGNDTYIKVPVTIEGLKAIKYLKDNSFNVTATAIYNEIQAQLAIGYNVDFLAPYVNRMLNLDTDPFRIISRINSTIVRENKSTEILGASFKNITQVLNAYHAGANYLTVGVDVVDKFLDDKNINYAVEAFASDWKEYYGNQTFDF</sequence>
<organism evidence="2 3">
    <name type="scientific">Falseniella ignava CCUG 37419</name>
    <dbReference type="NCBI Taxonomy" id="883112"/>
    <lineage>
        <taxon>Bacteria</taxon>
        <taxon>Bacillati</taxon>
        <taxon>Bacillota</taxon>
        <taxon>Bacilli</taxon>
        <taxon>Lactobacillales</taxon>
        <taxon>Aerococcaceae</taxon>
        <taxon>Falseniella</taxon>
    </lineage>
</organism>
<keyword evidence="1" id="KW-0704">Schiff base</keyword>
<name>K1M0F5_9LACT</name>
<evidence type="ECO:0000256" key="1">
    <source>
        <dbReference type="ARBA" id="ARBA00023270"/>
    </source>
</evidence>
<dbReference type="eggNOG" id="COG0176">
    <property type="taxonomic scope" value="Bacteria"/>
</dbReference>
<comment type="caution">
    <text evidence="2">The sequence shown here is derived from an EMBL/GenBank/DDBJ whole genome shotgun (WGS) entry which is preliminary data.</text>
</comment>
<dbReference type="PANTHER" id="PTHR10683:SF28">
    <property type="entry name" value="TRANSALDOLASE C"/>
    <property type="match status" value="1"/>
</dbReference>
<dbReference type="InterPro" id="IPR018225">
    <property type="entry name" value="Transaldolase_AS"/>
</dbReference>
<dbReference type="PATRIC" id="fig|883112.3.peg.972"/>
<keyword evidence="3" id="KW-1185">Reference proteome</keyword>
<reference evidence="2 3" key="1">
    <citation type="submission" date="2012-07" db="EMBL/GenBank/DDBJ databases">
        <title>The Genome Sequence of Facklamia ignava CCUG 37419.</title>
        <authorList>
            <consortium name="The Broad Institute Genome Sequencing Platform"/>
            <person name="Earl A."/>
            <person name="Ward D."/>
            <person name="Feldgarden M."/>
            <person name="Gevers D."/>
            <person name="Huys G."/>
            <person name="Walker B."/>
            <person name="Young S.K."/>
            <person name="Zeng Q."/>
            <person name="Gargeya S."/>
            <person name="Fitzgerald M."/>
            <person name="Haas B."/>
            <person name="Abouelleil A."/>
            <person name="Alvarado L."/>
            <person name="Arachchi H.M."/>
            <person name="Berlin A.M."/>
            <person name="Chapman S.B."/>
            <person name="Goldberg J."/>
            <person name="Griggs A."/>
            <person name="Gujja S."/>
            <person name="Hansen M."/>
            <person name="Howarth C."/>
            <person name="Imamovic A."/>
            <person name="Larimer J."/>
            <person name="McCowen C."/>
            <person name="Montmayeur A."/>
            <person name="Murphy C."/>
            <person name="Neiman D."/>
            <person name="Pearson M."/>
            <person name="Priest M."/>
            <person name="Roberts A."/>
            <person name="Saif S."/>
            <person name="Shea T."/>
            <person name="Sisk P."/>
            <person name="Sykes S."/>
            <person name="Wortman J."/>
            <person name="Nusbaum C."/>
            <person name="Birren B."/>
        </authorList>
    </citation>
    <scope>NUCLEOTIDE SEQUENCE [LARGE SCALE GENOMIC DNA]</scope>
    <source>
        <strain evidence="2 3">CCUG 37419</strain>
    </source>
</reference>
<dbReference type="SUPFAM" id="SSF51569">
    <property type="entry name" value="Aldolase"/>
    <property type="match status" value="1"/>
</dbReference>
<dbReference type="Gene3D" id="3.20.20.70">
    <property type="entry name" value="Aldolase class I"/>
    <property type="match status" value="1"/>
</dbReference>
<dbReference type="GO" id="GO:0005975">
    <property type="term" value="P:carbohydrate metabolic process"/>
    <property type="evidence" value="ECO:0007669"/>
    <property type="project" value="InterPro"/>
</dbReference>
<dbReference type="Pfam" id="PF00923">
    <property type="entry name" value="TAL_FSA"/>
    <property type="match status" value="1"/>
</dbReference>
<protein>
    <submittedName>
        <fullName evidence="2">Fructose-6-phosphate aldolase</fullName>
    </submittedName>
</protein>
<dbReference type="RefSeq" id="WP_006701622.1">
    <property type="nucleotide sequence ID" value="NZ_JH932301.1"/>
</dbReference>
<dbReference type="Proteomes" id="UP000005147">
    <property type="component" value="Unassembled WGS sequence"/>
</dbReference>
<gene>
    <name evidence="2" type="ORF">HMPREF9707_00975</name>
</gene>
<evidence type="ECO:0000313" key="3">
    <source>
        <dbReference type="Proteomes" id="UP000005147"/>
    </source>
</evidence>
<accession>K1M0F5</accession>
<evidence type="ECO:0000313" key="2">
    <source>
        <dbReference type="EMBL" id="EKB55788.1"/>
    </source>
</evidence>
<dbReference type="InterPro" id="IPR001585">
    <property type="entry name" value="TAL/FSA"/>
</dbReference>
<dbReference type="STRING" id="883112.HMPREF9707_00975"/>
<dbReference type="EMBL" id="AGZE01000026">
    <property type="protein sequence ID" value="EKB55788.1"/>
    <property type="molecule type" value="Genomic_DNA"/>
</dbReference>
<dbReference type="NCBIfam" id="NF009299">
    <property type="entry name" value="PRK12656.1"/>
    <property type="match status" value="1"/>
</dbReference>
<dbReference type="HOGENOM" id="CLU_079764_2_0_9"/>
<dbReference type="PROSITE" id="PS01054">
    <property type="entry name" value="TRANSALDOLASE_1"/>
    <property type="match status" value="1"/>
</dbReference>
<dbReference type="InterPro" id="IPR013785">
    <property type="entry name" value="Aldolase_TIM"/>
</dbReference>
<proteinExistence type="predicted"/>